<keyword evidence="9" id="KW-1185">Reference proteome</keyword>
<comment type="subcellular location">
    <subcellularLocation>
        <location evidence="1">Membrane</location>
    </subcellularLocation>
</comment>
<evidence type="ECO:0000256" key="2">
    <source>
        <dbReference type="ARBA" id="ARBA00010532"/>
    </source>
</evidence>
<dbReference type="EMBL" id="OU015568">
    <property type="protein sequence ID" value="CAG5082322.1"/>
    <property type="molecule type" value="Genomic_DNA"/>
</dbReference>
<evidence type="ECO:0000256" key="3">
    <source>
        <dbReference type="ARBA" id="ARBA00022692"/>
    </source>
</evidence>
<gene>
    <name evidence="8" type="ORF">OKIOD_LOCUS1654</name>
</gene>
<evidence type="ECO:0000256" key="5">
    <source>
        <dbReference type="ARBA" id="ARBA00023136"/>
    </source>
</evidence>
<dbReference type="InterPro" id="IPR002159">
    <property type="entry name" value="CD36_fam"/>
</dbReference>
<evidence type="ECO:0000256" key="7">
    <source>
        <dbReference type="SAM" id="Phobius"/>
    </source>
</evidence>
<evidence type="ECO:0000313" key="9">
    <source>
        <dbReference type="Proteomes" id="UP001158576"/>
    </source>
</evidence>
<comment type="similarity">
    <text evidence="2">Belongs to the CD36 family.</text>
</comment>
<organism evidence="8 9">
    <name type="scientific">Oikopleura dioica</name>
    <name type="common">Tunicate</name>
    <dbReference type="NCBI Taxonomy" id="34765"/>
    <lineage>
        <taxon>Eukaryota</taxon>
        <taxon>Metazoa</taxon>
        <taxon>Chordata</taxon>
        <taxon>Tunicata</taxon>
        <taxon>Appendicularia</taxon>
        <taxon>Copelata</taxon>
        <taxon>Oikopleuridae</taxon>
        <taxon>Oikopleura</taxon>
    </lineage>
</organism>
<reference evidence="8 9" key="1">
    <citation type="submission" date="2021-04" db="EMBL/GenBank/DDBJ databases">
        <authorList>
            <person name="Bliznina A."/>
        </authorList>
    </citation>
    <scope>NUCLEOTIDE SEQUENCE [LARGE SCALE GENOMIC DNA]</scope>
</reference>
<dbReference type="PANTHER" id="PTHR11923:SF51">
    <property type="entry name" value="LYSOSOME MEMBRANE PROTEIN 2"/>
    <property type="match status" value="1"/>
</dbReference>
<keyword evidence="4 7" id="KW-1133">Transmembrane helix</keyword>
<dbReference type="Pfam" id="PF01130">
    <property type="entry name" value="CD36"/>
    <property type="match status" value="1"/>
</dbReference>
<keyword evidence="6" id="KW-0325">Glycoprotein</keyword>
<name>A0ABN7RNW1_OIKDI</name>
<dbReference type="PANTHER" id="PTHR11923">
    <property type="entry name" value="SCAVENGER RECEPTOR CLASS B TYPE-1 SR-B1"/>
    <property type="match status" value="1"/>
</dbReference>
<protein>
    <submittedName>
        <fullName evidence="8">Oidioi.mRNA.OKI2018_I69.PAR.g10096.t1.cds</fullName>
    </submittedName>
</protein>
<keyword evidence="3 7" id="KW-0812">Transmembrane</keyword>
<evidence type="ECO:0000313" key="8">
    <source>
        <dbReference type="EMBL" id="CAG5082322.1"/>
    </source>
</evidence>
<feature type="transmembrane region" description="Helical" evidence="7">
    <location>
        <begin position="430"/>
        <end position="457"/>
    </location>
</feature>
<evidence type="ECO:0000256" key="4">
    <source>
        <dbReference type="ARBA" id="ARBA00022989"/>
    </source>
</evidence>
<dbReference type="Proteomes" id="UP001158576">
    <property type="component" value="Chromosome PAR"/>
</dbReference>
<proteinExistence type="inferred from homology"/>
<keyword evidence="5 7" id="KW-0472">Membrane</keyword>
<dbReference type="PRINTS" id="PR01609">
    <property type="entry name" value="CD36FAMILY"/>
</dbReference>
<evidence type="ECO:0000256" key="6">
    <source>
        <dbReference type="ARBA" id="ARBA00023180"/>
    </source>
</evidence>
<accession>A0ABN7RNW1</accession>
<sequence>MLKCFWILLCLSLLILVASFLLYITDIGTLACNWIIHKIFYLSSENGLLWQIWEEPKNPEGAKIHSNFDFYIWNITNPTEVAKGLTPAIAEIGPYCFANFVKKIDIREENDSVFYRNKQKFAERKDDPKCKVTGKETIYHINVPFLVVEKRLAKMNMFMKGLARSFIPSDWSLIQKHSIEEKLKSYGQTDTTEFGFFMNQNESKSFEFEAKSGKQNVKDTGKITSWNGRKDLSDIWFSPDAFTLQGSDSNSPMVPPLANASRLDIFVDLLCRSLYFERTEQSRVSKIKVDVYNVPLEELKKENNRGYWKRGLTNRDGMIDLSSCMELTFGESAPLIASLPHFLYAAKGLENLFNVRPSIEEHSSFIKVEPMTGIILEAAKRFQLNTFVSKNFHPGKPKNNTIIPAFWLSQTFSAVDHPGLLTKFGQQIRWLVLVTNFPLVLLVIAICGNLAAFFIGFKIHSQARRPRRSQARSLKELGQIESCSNETLERQNLTTIS</sequence>
<evidence type="ECO:0000256" key="1">
    <source>
        <dbReference type="ARBA" id="ARBA00004370"/>
    </source>
</evidence>